<gene>
    <name evidence="1" type="ORF">ERS075527_02227</name>
</gene>
<dbReference type="Proteomes" id="UP000038487">
    <property type="component" value="Unassembled WGS sequence"/>
</dbReference>
<dbReference type="EMBL" id="CSUW01000004">
    <property type="protein sequence ID" value="CPT28192.1"/>
    <property type="molecule type" value="Genomic_DNA"/>
</dbReference>
<evidence type="ECO:0000313" key="1">
    <source>
        <dbReference type="EMBL" id="CPT28192.1"/>
    </source>
</evidence>
<proteinExistence type="predicted"/>
<name>A0AB33TBC9_9MYCO</name>
<dbReference type="AlphaFoldDB" id="A0AB33TBC9"/>
<sequence length="196" mass="21893">MPPRRSPWLDDRATLLVRYLADFHGLAVSEEVAREDVSSHLDLIAERMRIGRQAAKYYVTDDAIRGLADHIAKCVGEALQQEVAQEHQRPLLRLVEPPSEGNTTMAEDDRRVPRDALLSSLQKPHAVLTDVDPDVLTPDLKIQWAQARALVAIGLHLQDLTGAVDQQTDIVRDEISALRREFTTLRADLPGLLDGK</sequence>
<organism evidence="1 2">
    <name type="scientific">Mycobacteroides abscessus</name>
    <dbReference type="NCBI Taxonomy" id="36809"/>
    <lineage>
        <taxon>Bacteria</taxon>
        <taxon>Bacillati</taxon>
        <taxon>Actinomycetota</taxon>
        <taxon>Actinomycetes</taxon>
        <taxon>Mycobacteriales</taxon>
        <taxon>Mycobacteriaceae</taxon>
        <taxon>Mycobacteroides</taxon>
    </lineage>
</organism>
<dbReference type="RefSeq" id="WP_232784685.1">
    <property type="nucleotide sequence ID" value="NZ_CSUW01000004.1"/>
</dbReference>
<comment type="caution">
    <text evidence="1">The sequence shown here is derived from an EMBL/GenBank/DDBJ whole genome shotgun (WGS) entry which is preliminary data.</text>
</comment>
<evidence type="ECO:0000313" key="2">
    <source>
        <dbReference type="Proteomes" id="UP000038487"/>
    </source>
</evidence>
<accession>A0AB33TBC9</accession>
<reference evidence="1 2" key="1">
    <citation type="submission" date="2015-03" db="EMBL/GenBank/DDBJ databases">
        <authorList>
            <consortium name="Pathogen Informatics"/>
            <person name="Murphy D."/>
        </authorList>
    </citation>
    <scope>NUCLEOTIDE SEQUENCE [LARGE SCALE GENOMIC DNA]</scope>
    <source>
        <strain evidence="1 2">PAP036</strain>
    </source>
</reference>
<protein>
    <submittedName>
        <fullName evidence="1">Uncharacterized protein</fullName>
    </submittedName>
</protein>